<dbReference type="Pfam" id="PF05043">
    <property type="entry name" value="Mga"/>
    <property type="match status" value="1"/>
</dbReference>
<dbReference type="RefSeq" id="WP_002162284.1">
    <property type="nucleotide sequence ID" value="NZ_JH792116.1"/>
</dbReference>
<gene>
    <name evidence="4" type="ORF">II3_05585</name>
</gene>
<feature type="domain" description="Mga helix-turn-helix" evidence="3">
    <location>
        <begin position="85"/>
        <end position="153"/>
    </location>
</feature>
<proteinExistence type="predicted"/>
<accession>J8ERL8</accession>
<evidence type="ECO:0000259" key="3">
    <source>
        <dbReference type="Pfam" id="PF05043"/>
    </source>
</evidence>
<evidence type="ECO:0000313" key="4">
    <source>
        <dbReference type="EMBL" id="EJQ91324.1"/>
    </source>
</evidence>
<dbReference type="Proteomes" id="UP000006997">
    <property type="component" value="Unassembled WGS sequence"/>
</dbReference>
<organism evidence="4 5">
    <name type="scientific">Bacillus cereus MC67</name>
    <dbReference type="NCBI Taxonomy" id="1053219"/>
    <lineage>
        <taxon>Bacteria</taxon>
        <taxon>Bacillati</taxon>
        <taxon>Bacillota</taxon>
        <taxon>Bacilli</taxon>
        <taxon>Bacillales</taxon>
        <taxon>Bacillaceae</taxon>
        <taxon>Bacillus</taxon>
        <taxon>Bacillus cereus group</taxon>
    </lineage>
</organism>
<evidence type="ECO:0000256" key="1">
    <source>
        <dbReference type="ARBA" id="ARBA00023015"/>
    </source>
</evidence>
<evidence type="ECO:0000256" key="2">
    <source>
        <dbReference type="ARBA" id="ARBA00023163"/>
    </source>
</evidence>
<dbReference type="PANTHER" id="PTHR30185">
    <property type="entry name" value="CRYPTIC BETA-GLUCOSIDE BGL OPERON ANTITERMINATOR"/>
    <property type="match status" value="1"/>
</dbReference>
<sequence>MEKTKLTKRQFSILIFMDKAIGWSSSEEIGGTIGCSYKTIQTEIKIIESLLPESWELLSKKGYGMKLIHPPEETVDSIFVHDDNELIFQLINILINKKENSIERIGELLYINRNMTFQLLKQVRNKIKPFHLTLKSRPYQIEGNEGSIRLLLFEIRYAQNGSELKKYIKLYSEVLVYLKEIHGLTLSGSGISTFFSFLNICISRIREGFNVDLGNLPFDINESRINQGYYKEFNGFFIVLEEILECELQSAERLCIFLGLIYSEWDYIQSLEEALVKYPQSSIFKALEMVITDEDCKNLYVPRNEYKEFCKFIYFIEENLGMDFCNDRYFINTAFNLYCITKVRAVCEGFDHVSLTELLVKELINEYPSFFLQIQWICKKFGCENNFIFNKVTISAFTVLILEYMRLNKKLKPNVVFVTSRSRVISDFTLNKMKRHFGGNSKWNKMIFGEVYESDPLFENVDLIVTDTELTEFSKNILILLIKNNLSNKELLEIEFAIDLCTKRKYKIFFELLPQLS</sequence>
<name>J8ERL8_BACCE</name>
<reference evidence="4 5" key="1">
    <citation type="submission" date="2012-04" db="EMBL/GenBank/DDBJ databases">
        <title>The Genome Sequence of Bacillus cereus MC67.</title>
        <authorList>
            <consortium name="The Broad Institute Genome Sequencing Platform"/>
            <consortium name="The Broad Institute Genome Sequencing Center for Infectious Disease"/>
            <person name="Feldgarden M."/>
            <person name="Van der Auwera G.A."/>
            <person name="Mahillon J."/>
            <person name="Duprez V."/>
            <person name="Timmery S."/>
            <person name="Mattelet C."/>
            <person name="Dierick K."/>
            <person name="Sun M."/>
            <person name="Yu Z."/>
            <person name="Zhu L."/>
            <person name="Hu X."/>
            <person name="Shank E.B."/>
            <person name="Swiecicka I."/>
            <person name="Hansen B.M."/>
            <person name="Andrup L."/>
            <person name="Young S.K."/>
            <person name="Zeng Q."/>
            <person name="Gargeya S."/>
            <person name="Fitzgerald M."/>
            <person name="Haas B."/>
            <person name="Abouelleil A."/>
            <person name="Alvarado L."/>
            <person name="Arachchi H.M."/>
            <person name="Berlin A."/>
            <person name="Chapman S.B."/>
            <person name="Goldberg J."/>
            <person name="Griggs A."/>
            <person name="Gujja S."/>
            <person name="Hansen M."/>
            <person name="Howarth C."/>
            <person name="Imamovic A."/>
            <person name="Larimer J."/>
            <person name="McCowen C."/>
            <person name="Montmayeur A."/>
            <person name="Murphy C."/>
            <person name="Neiman D."/>
            <person name="Pearson M."/>
            <person name="Priest M."/>
            <person name="Roberts A."/>
            <person name="Saif S."/>
            <person name="Shea T."/>
            <person name="Sisk P."/>
            <person name="Sykes S."/>
            <person name="Wortman J."/>
            <person name="Nusbaum C."/>
            <person name="Birren B."/>
        </authorList>
    </citation>
    <scope>NUCLEOTIDE SEQUENCE [LARGE SCALE GENOMIC DNA]</scope>
    <source>
        <strain evidence="4 5">MC67</strain>
    </source>
</reference>
<dbReference type="InterPro" id="IPR050661">
    <property type="entry name" value="BglG_antiterminators"/>
</dbReference>
<dbReference type="HOGENOM" id="CLU_491490_0_0_9"/>
<dbReference type="AlphaFoldDB" id="J8ERL8"/>
<keyword evidence="1" id="KW-0805">Transcription regulation</keyword>
<dbReference type="EMBL" id="AHEN01000061">
    <property type="protein sequence ID" value="EJQ91324.1"/>
    <property type="molecule type" value="Genomic_DNA"/>
</dbReference>
<evidence type="ECO:0000313" key="5">
    <source>
        <dbReference type="Proteomes" id="UP000006997"/>
    </source>
</evidence>
<dbReference type="InterPro" id="IPR007737">
    <property type="entry name" value="Mga_HTH"/>
</dbReference>
<dbReference type="PANTHER" id="PTHR30185:SF18">
    <property type="entry name" value="TRANSCRIPTIONAL REGULATOR MTLR"/>
    <property type="match status" value="1"/>
</dbReference>
<keyword evidence="2" id="KW-0804">Transcription</keyword>
<dbReference type="PATRIC" id="fig|1053219.3.peg.5714"/>
<protein>
    <recommendedName>
        <fullName evidence="3">Mga helix-turn-helix domain-containing protein</fullName>
    </recommendedName>
</protein>
<comment type="caution">
    <text evidence="4">The sequence shown here is derived from an EMBL/GenBank/DDBJ whole genome shotgun (WGS) entry which is preliminary data.</text>
</comment>